<dbReference type="AlphaFoldDB" id="A0A3L6Q710"/>
<comment type="caution">
    <text evidence="2">The sequence shown here is derived from an EMBL/GenBank/DDBJ whole genome shotgun (WGS) entry which is preliminary data.</text>
</comment>
<feature type="region of interest" description="Disordered" evidence="1">
    <location>
        <begin position="1"/>
        <end position="32"/>
    </location>
</feature>
<organism evidence="2 3">
    <name type="scientific">Panicum miliaceum</name>
    <name type="common">Proso millet</name>
    <name type="synonym">Broomcorn millet</name>
    <dbReference type="NCBI Taxonomy" id="4540"/>
    <lineage>
        <taxon>Eukaryota</taxon>
        <taxon>Viridiplantae</taxon>
        <taxon>Streptophyta</taxon>
        <taxon>Embryophyta</taxon>
        <taxon>Tracheophyta</taxon>
        <taxon>Spermatophyta</taxon>
        <taxon>Magnoliopsida</taxon>
        <taxon>Liliopsida</taxon>
        <taxon>Poales</taxon>
        <taxon>Poaceae</taxon>
        <taxon>PACMAD clade</taxon>
        <taxon>Panicoideae</taxon>
        <taxon>Panicodae</taxon>
        <taxon>Paniceae</taxon>
        <taxon>Panicinae</taxon>
        <taxon>Panicum</taxon>
        <taxon>Panicum sect. Panicum</taxon>
    </lineage>
</organism>
<keyword evidence="3" id="KW-1185">Reference proteome</keyword>
<sequence length="186" mass="21255">MASKEEQGMGEAADTVAPAAPERQHDVDSTVDERKKKLIEEAISSLRSCSSEMLDAARRLRVTGDLELRCLDFLEKELSFIVAGLTALSPQHVDEEMMGWLRELTDKASRRLPRALDEADPQRNNTLLRRASRFFRRRHRHPVRLLESAIDFYRLAEDPCRYRHLLPDTSRHRLPPQAAEEGGGIL</sequence>
<dbReference type="Proteomes" id="UP000275267">
    <property type="component" value="Unassembled WGS sequence"/>
</dbReference>
<feature type="compositionally biased region" description="Basic and acidic residues" evidence="1">
    <location>
        <begin position="22"/>
        <end position="32"/>
    </location>
</feature>
<name>A0A3L6Q710_PANMI</name>
<protein>
    <submittedName>
        <fullName evidence="2">Disease resistance protein RPM1-like</fullName>
    </submittedName>
</protein>
<dbReference type="OrthoDB" id="689447at2759"/>
<evidence type="ECO:0000313" key="3">
    <source>
        <dbReference type="Proteomes" id="UP000275267"/>
    </source>
</evidence>
<reference evidence="3" key="1">
    <citation type="journal article" date="2019" name="Nat. Commun.">
        <title>The genome of broomcorn millet.</title>
        <authorList>
            <person name="Zou C."/>
            <person name="Miki D."/>
            <person name="Li D."/>
            <person name="Tang Q."/>
            <person name="Xiao L."/>
            <person name="Rajput S."/>
            <person name="Deng P."/>
            <person name="Jia W."/>
            <person name="Huang R."/>
            <person name="Zhang M."/>
            <person name="Sun Y."/>
            <person name="Hu J."/>
            <person name="Fu X."/>
            <person name="Schnable P.S."/>
            <person name="Li F."/>
            <person name="Zhang H."/>
            <person name="Feng B."/>
            <person name="Zhu X."/>
            <person name="Liu R."/>
            <person name="Schnable J.C."/>
            <person name="Zhu J.-K."/>
            <person name="Zhang H."/>
        </authorList>
    </citation>
    <scope>NUCLEOTIDE SEQUENCE [LARGE SCALE GENOMIC DNA]</scope>
</reference>
<evidence type="ECO:0000256" key="1">
    <source>
        <dbReference type="SAM" id="MobiDB-lite"/>
    </source>
</evidence>
<proteinExistence type="predicted"/>
<dbReference type="EMBL" id="PQIB02000014">
    <property type="protein sequence ID" value="RLM70270.1"/>
    <property type="molecule type" value="Genomic_DNA"/>
</dbReference>
<evidence type="ECO:0000313" key="2">
    <source>
        <dbReference type="EMBL" id="RLM70270.1"/>
    </source>
</evidence>
<accession>A0A3L6Q710</accession>
<gene>
    <name evidence="2" type="ORF">C2845_PM17G13130</name>
</gene>